<evidence type="ECO:0000313" key="1">
    <source>
        <dbReference type="EMBL" id="GKX67733.1"/>
    </source>
</evidence>
<evidence type="ECO:0000313" key="2">
    <source>
        <dbReference type="Proteomes" id="UP001058074"/>
    </source>
</evidence>
<gene>
    <name evidence="1" type="ORF">rsdtw13_29910</name>
</gene>
<dbReference type="EMBL" id="BROD01000001">
    <property type="protein sequence ID" value="GKX67733.1"/>
    <property type="molecule type" value="Genomic_DNA"/>
</dbReference>
<keyword evidence="2" id="KW-1185">Reference proteome</keyword>
<keyword evidence="1" id="KW-0238">DNA-binding</keyword>
<protein>
    <submittedName>
        <fullName evidence="1">DNA-binding response regulator</fullName>
    </submittedName>
</protein>
<sequence>MSNEKQRILIIDDEKEIRDLINIYLKGEGFETILAEDGEQALEILKNTRVDLMILDIMMPKIDGIEVCMKVREERNTPIIMLSAKAEDMDKILGLTTGADDYVTKPFNPLELVARVKSQLRRYTSLNNAGMTVNKEESISGKDVLIVDDLKINIENHQVFIGDMEKKLTPTEFEILALLAQNRGKVFSIQNIYESVWNEEFMESDNTVMVHIRKIREKLEANPRKPQYIKTVWGVGYKIDK</sequence>
<comment type="caution">
    <text evidence="1">The sequence shown here is derived from an EMBL/GenBank/DDBJ whole genome shotgun (WGS) entry which is preliminary data.</text>
</comment>
<reference evidence="1" key="1">
    <citation type="journal article" date="2025" name="Int. J. Syst. Evol. Microbiol.">
        <title>Inconstantimicrobium mannanitabidum sp. nov., a novel member of the family Clostridiaceae isolated from anoxic soil under the treatment of reductive soil disinfestation.</title>
        <authorList>
            <person name="Ueki A."/>
            <person name="Tonouchi A."/>
            <person name="Honma S."/>
            <person name="Kaku N."/>
            <person name="Ueki K."/>
        </authorList>
    </citation>
    <scope>NUCLEOTIDE SEQUENCE</scope>
    <source>
        <strain evidence="1">TW13</strain>
    </source>
</reference>
<organism evidence="1 2">
    <name type="scientific">Inconstantimicrobium mannanitabidum</name>
    <dbReference type="NCBI Taxonomy" id="1604901"/>
    <lineage>
        <taxon>Bacteria</taxon>
        <taxon>Bacillati</taxon>
        <taxon>Bacillota</taxon>
        <taxon>Clostridia</taxon>
        <taxon>Eubacteriales</taxon>
        <taxon>Clostridiaceae</taxon>
        <taxon>Inconstantimicrobium</taxon>
    </lineage>
</organism>
<name>A0ACB5REN0_9CLOT</name>
<dbReference type="Proteomes" id="UP001058074">
    <property type="component" value="Unassembled WGS sequence"/>
</dbReference>
<proteinExistence type="predicted"/>
<accession>A0ACB5REN0</accession>